<organism evidence="2 3">
    <name type="scientific">Lentinula aciculospora</name>
    <dbReference type="NCBI Taxonomy" id="153920"/>
    <lineage>
        <taxon>Eukaryota</taxon>
        <taxon>Fungi</taxon>
        <taxon>Dikarya</taxon>
        <taxon>Basidiomycota</taxon>
        <taxon>Agaricomycotina</taxon>
        <taxon>Agaricomycetes</taxon>
        <taxon>Agaricomycetidae</taxon>
        <taxon>Agaricales</taxon>
        <taxon>Marasmiineae</taxon>
        <taxon>Omphalotaceae</taxon>
        <taxon>Lentinula</taxon>
    </lineage>
</organism>
<evidence type="ECO:0000313" key="2">
    <source>
        <dbReference type="EMBL" id="KAJ4468749.1"/>
    </source>
</evidence>
<sequence length="289" mass="33170">MLKYDFFTWLDRCRNKGTSLVIPNFSDIQFEVLRVKWNRSRQRVPYTIYNGPIFDWVESMFLTQPPFEKQVDTFCLEFSNVIGSPVLLHHLLEAGSIPNNDSPTLRTVPPFGLGFLLACESFRGELKPSHLLDVLFGDIVYGQSGEKGTENAPVKYLYRDWLHWKRQQRDRDIDTKVTMVPSHDDIESLQIQQSTTAEPVETVIRKRLRVEPSSGPVLSDDDLDVNSISEPLTKRQRKEPPSLPPAHARSGLLQWLSSTTTRFKPSNSVSTSRHKENVEVISLILFQRS</sequence>
<proteinExistence type="predicted"/>
<dbReference type="OrthoDB" id="3063059at2759"/>
<evidence type="ECO:0000256" key="1">
    <source>
        <dbReference type="SAM" id="MobiDB-lite"/>
    </source>
</evidence>
<comment type="caution">
    <text evidence="2">The sequence shown here is derived from an EMBL/GenBank/DDBJ whole genome shotgun (WGS) entry which is preliminary data.</text>
</comment>
<keyword evidence="3" id="KW-1185">Reference proteome</keyword>
<dbReference type="Proteomes" id="UP001150266">
    <property type="component" value="Unassembled WGS sequence"/>
</dbReference>
<name>A0A9W8ZWF8_9AGAR</name>
<protein>
    <submittedName>
        <fullName evidence="2">Uncharacterized protein</fullName>
    </submittedName>
</protein>
<accession>A0A9W8ZWF8</accession>
<dbReference type="EMBL" id="JAOTPV010000034">
    <property type="protein sequence ID" value="KAJ4468749.1"/>
    <property type="molecule type" value="Genomic_DNA"/>
</dbReference>
<feature type="region of interest" description="Disordered" evidence="1">
    <location>
        <begin position="213"/>
        <end position="248"/>
    </location>
</feature>
<dbReference type="AlphaFoldDB" id="A0A9W8ZWF8"/>
<gene>
    <name evidence="2" type="ORF">J3R30DRAFT_1600842</name>
</gene>
<reference evidence="2" key="1">
    <citation type="submission" date="2022-08" db="EMBL/GenBank/DDBJ databases">
        <title>A Global Phylogenomic Analysis of the Shiitake Genus Lentinula.</title>
        <authorList>
            <consortium name="DOE Joint Genome Institute"/>
            <person name="Sierra-Patev S."/>
            <person name="Min B."/>
            <person name="Naranjo-Ortiz M."/>
            <person name="Looney B."/>
            <person name="Konkel Z."/>
            <person name="Slot J.C."/>
            <person name="Sakamoto Y."/>
            <person name="Steenwyk J.L."/>
            <person name="Rokas A."/>
            <person name="Carro J."/>
            <person name="Camarero S."/>
            <person name="Ferreira P."/>
            <person name="Molpeceres G."/>
            <person name="Ruiz-Duenas F.J."/>
            <person name="Serrano A."/>
            <person name="Henrissat B."/>
            <person name="Drula E."/>
            <person name="Hughes K.W."/>
            <person name="Mata J.L."/>
            <person name="Ishikawa N.K."/>
            <person name="Vargas-Isla R."/>
            <person name="Ushijima S."/>
            <person name="Smith C.A."/>
            <person name="Ahrendt S."/>
            <person name="Andreopoulos W."/>
            <person name="He G."/>
            <person name="Labutti K."/>
            <person name="Lipzen A."/>
            <person name="Ng V."/>
            <person name="Riley R."/>
            <person name="Sandor L."/>
            <person name="Barry K."/>
            <person name="Martinez A.T."/>
            <person name="Xiao Y."/>
            <person name="Gibbons J.G."/>
            <person name="Terashima K."/>
            <person name="Grigoriev I.V."/>
            <person name="Hibbett D.S."/>
        </authorList>
    </citation>
    <scope>NUCLEOTIDE SEQUENCE</scope>
    <source>
        <strain evidence="2">JLM2183</strain>
    </source>
</reference>
<evidence type="ECO:0000313" key="3">
    <source>
        <dbReference type="Proteomes" id="UP001150266"/>
    </source>
</evidence>